<evidence type="ECO:0000256" key="7">
    <source>
        <dbReference type="ARBA" id="ARBA00023125"/>
    </source>
</evidence>
<name>T1FDJ9_HELRO</name>
<dbReference type="GO" id="GO:0007548">
    <property type="term" value="P:sex differentiation"/>
    <property type="evidence" value="ECO:0007669"/>
    <property type="project" value="UniProtKB-KW"/>
</dbReference>
<feature type="compositionally biased region" description="Low complexity" evidence="12">
    <location>
        <begin position="103"/>
        <end position="113"/>
    </location>
</feature>
<feature type="compositionally biased region" description="Basic and acidic residues" evidence="12">
    <location>
        <begin position="41"/>
        <end position="59"/>
    </location>
</feature>
<protein>
    <recommendedName>
        <fullName evidence="3">Sex-determining region Y protein</fullName>
    </recommendedName>
    <alternativeName>
        <fullName evidence="10">Testis-determining factor</fullName>
    </alternativeName>
</protein>
<dbReference type="GO" id="GO:0030154">
    <property type="term" value="P:cell differentiation"/>
    <property type="evidence" value="ECO:0000318"/>
    <property type="project" value="GO_Central"/>
</dbReference>
<evidence type="ECO:0000256" key="9">
    <source>
        <dbReference type="ARBA" id="ARBA00023163"/>
    </source>
</evidence>
<keyword evidence="16" id="KW-1185">Reference proteome</keyword>
<keyword evidence="4" id="KW-0221">Differentiation</keyword>
<evidence type="ECO:0000256" key="6">
    <source>
        <dbReference type="ARBA" id="ARBA00022928"/>
    </source>
</evidence>
<dbReference type="SMART" id="SM00398">
    <property type="entry name" value="HMG"/>
    <property type="match status" value="1"/>
</dbReference>
<evidence type="ECO:0000256" key="12">
    <source>
        <dbReference type="SAM" id="MobiDB-lite"/>
    </source>
</evidence>
<dbReference type="Proteomes" id="UP000015101">
    <property type="component" value="Unassembled WGS sequence"/>
</dbReference>
<evidence type="ECO:0000256" key="2">
    <source>
        <dbReference type="ARBA" id="ARBA00005998"/>
    </source>
</evidence>
<reference evidence="14 16" key="2">
    <citation type="journal article" date="2013" name="Nature">
        <title>Insights into bilaterian evolution from three spiralian genomes.</title>
        <authorList>
            <person name="Simakov O."/>
            <person name="Marletaz F."/>
            <person name="Cho S.J."/>
            <person name="Edsinger-Gonzales E."/>
            <person name="Havlak P."/>
            <person name="Hellsten U."/>
            <person name="Kuo D.H."/>
            <person name="Larsson T."/>
            <person name="Lv J."/>
            <person name="Arendt D."/>
            <person name="Savage R."/>
            <person name="Osoegawa K."/>
            <person name="de Jong P."/>
            <person name="Grimwood J."/>
            <person name="Chapman J.A."/>
            <person name="Shapiro H."/>
            <person name="Aerts A."/>
            <person name="Otillar R.P."/>
            <person name="Terry A.Y."/>
            <person name="Boore J.L."/>
            <person name="Grigoriev I.V."/>
            <person name="Lindberg D.R."/>
            <person name="Seaver E.C."/>
            <person name="Weisblat D.A."/>
            <person name="Putnam N.H."/>
            <person name="Rokhsar D.S."/>
        </authorList>
    </citation>
    <scope>NUCLEOTIDE SEQUENCE</scope>
</reference>
<dbReference type="KEGG" id="hro:HELRODRAFT_178674"/>
<evidence type="ECO:0000313" key="15">
    <source>
        <dbReference type="EnsemblMetazoa" id="HelroP178674"/>
    </source>
</evidence>
<keyword evidence="7" id="KW-0238">DNA-binding</keyword>
<dbReference type="GO" id="GO:0005634">
    <property type="term" value="C:nucleus"/>
    <property type="evidence" value="ECO:0000318"/>
    <property type="project" value="GO_Central"/>
</dbReference>
<keyword evidence="5" id="KW-0112">Calmodulin-binding</keyword>
<reference evidence="15" key="3">
    <citation type="submission" date="2015-06" db="UniProtKB">
        <authorList>
            <consortium name="EnsemblMetazoa"/>
        </authorList>
    </citation>
    <scope>IDENTIFICATION</scope>
</reference>
<keyword evidence="8" id="KW-0010">Activator</keyword>
<proteinExistence type="inferred from homology"/>
<keyword evidence="6" id="KW-0726">Sexual differentiation</keyword>
<sequence>MASNQIISIEQQGGNKKIKRPSNCFFIFSKMMRPNFVAQNPEREFYKKEAEKEKEKHSQDNPGYKYRPKRKSNSQYVRPNKKAKFDLHSHSHLQNAYNGNTAPQQQTQQQQPPLHHEQLTHQKIHFLTNPFYQMTFNTATQLQQPQQHTDFYTNPSYQMAYDPLHQNLQ</sequence>
<comment type="function">
    <text evidence="11">Transcriptional regulator that controls a genetic switch in male development. It is necessary and sufficient for initiating male sex determination by directing the development of supporting cell precursors (pre-Sertoli cells) as Sertoli rather than granulosa cells. Involved in different aspects of gene regulation including promoter activation or repression. Binds to the DNA consensus sequence 5'-[AT]AACAA[AT]-3'. SRY HMG box recognizes DNA by partial intercalation in the minor groove and promotes DNA bending. Also involved in pre-mRNA splicing. In male adult brain involved in the maintenance of motor functions of dopaminergic neurons.</text>
</comment>
<dbReference type="Gene3D" id="1.10.30.10">
    <property type="entry name" value="High mobility group box domain"/>
    <property type="match status" value="1"/>
</dbReference>
<reference evidence="16" key="1">
    <citation type="submission" date="2012-12" db="EMBL/GenBank/DDBJ databases">
        <authorList>
            <person name="Hellsten U."/>
            <person name="Grimwood J."/>
            <person name="Chapman J.A."/>
            <person name="Shapiro H."/>
            <person name="Aerts A."/>
            <person name="Otillar R.P."/>
            <person name="Terry A.Y."/>
            <person name="Boore J.L."/>
            <person name="Simakov O."/>
            <person name="Marletaz F."/>
            <person name="Cho S.-J."/>
            <person name="Edsinger-Gonzales E."/>
            <person name="Havlak P."/>
            <person name="Kuo D.-H."/>
            <person name="Larsson T."/>
            <person name="Lv J."/>
            <person name="Arendt D."/>
            <person name="Savage R."/>
            <person name="Osoegawa K."/>
            <person name="de Jong P."/>
            <person name="Lindberg D.R."/>
            <person name="Seaver E.C."/>
            <person name="Weisblat D.A."/>
            <person name="Putnam N.H."/>
            <person name="Grigoriev I.V."/>
            <person name="Rokhsar D.S."/>
        </authorList>
    </citation>
    <scope>NUCLEOTIDE SEQUENCE</scope>
</reference>
<dbReference type="GO" id="GO:0016607">
    <property type="term" value="C:nuclear speck"/>
    <property type="evidence" value="ECO:0007669"/>
    <property type="project" value="UniProtKB-SubCell"/>
</dbReference>
<evidence type="ECO:0000256" key="8">
    <source>
        <dbReference type="ARBA" id="ARBA00023159"/>
    </source>
</evidence>
<feature type="region of interest" description="Disordered" evidence="12">
    <location>
        <begin position="38"/>
        <end position="116"/>
    </location>
</feature>
<dbReference type="EMBL" id="AMQM01006526">
    <property type="status" value="NOT_ANNOTATED_CDS"/>
    <property type="molecule type" value="Genomic_DNA"/>
</dbReference>
<dbReference type="InterPro" id="IPR009071">
    <property type="entry name" value="HMG_box_dom"/>
</dbReference>
<evidence type="ECO:0000256" key="4">
    <source>
        <dbReference type="ARBA" id="ARBA00022782"/>
    </source>
</evidence>
<dbReference type="RefSeq" id="XP_009025014.1">
    <property type="nucleotide sequence ID" value="XM_009026766.1"/>
</dbReference>
<dbReference type="STRING" id="6412.T1FDJ9"/>
<dbReference type="GeneID" id="20206898"/>
<dbReference type="InParanoid" id="T1FDJ9"/>
<evidence type="ECO:0000256" key="11">
    <source>
        <dbReference type="ARBA" id="ARBA00045821"/>
    </source>
</evidence>
<gene>
    <name evidence="15" type="primary">20206898</name>
    <name evidence="14" type="ORF">HELRODRAFT_178674</name>
</gene>
<dbReference type="PANTHER" id="PTHR10270">
    <property type="entry name" value="SOX TRANSCRIPTION FACTOR"/>
    <property type="match status" value="1"/>
</dbReference>
<dbReference type="GO" id="GO:0045944">
    <property type="term" value="P:positive regulation of transcription by RNA polymerase II"/>
    <property type="evidence" value="ECO:0000318"/>
    <property type="project" value="GO_Central"/>
</dbReference>
<evidence type="ECO:0000259" key="13">
    <source>
        <dbReference type="SMART" id="SM00398"/>
    </source>
</evidence>
<keyword evidence="9" id="KW-0804">Transcription</keyword>
<organism evidence="15 16">
    <name type="scientific">Helobdella robusta</name>
    <name type="common">Californian leech</name>
    <dbReference type="NCBI Taxonomy" id="6412"/>
    <lineage>
        <taxon>Eukaryota</taxon>
        <taxon>Metazoa</taxon>
        <taxon>Spiralia</taxon>
        <taxon>Lophotrochozoa</taxon>
        <taxon>Annelida</taxon>
        <taxon>Clitellata</taxon>
        <taxon>Hirudinea</taxon>
        <taxon>Rhynchobdellida</taxon>
        <taxon>Glossiphoniidae</taxon>
        <taxon>Helobdella</taxon>
    </lineage>
</organism>
<evidence type="ECO:0000256" key="5">
    <source>
        <dbReference type="ARBA" id="ARBA00022860"/>
    </source>
</evidence>
<dbReference type="InterPro" id="IPR050140">
    <property type="entry name" value="SRY-related_HMG-box_TF-like"/>
</dbReference>
<feature type="domain" description="HMG box" evidence="13">
    <location>
        <begin position="17"/>
        <end position="66"/>
    </location>
</feature>
<dbReference type="SUPFAM" id="SSF47095">
    <property type="entry name" value="HMG-box"/>
    <property type="match status" value="1"/>
</dbReference>
<dbReference type="GO" id="GO:0000978">
    <property type="term" value="F:RNA polymerase II cis-regulatory region sequence-specific DNA binding"/>
    <property type="evidence" value="ECO:0000318"/>
    <property type="project" value="GO_Central"/>
</dbReference>
<dbReference type="PANTHER" id="PTHR10270:SF161">
    <property type="entry name" value="SEX-DETERMINING REGION Y PROTEIN"/>
    <property type="match status" value="1"/>
</dbReference>
<comment type="subcellular location">
    <subcellularLocation>
        <location evidence="1">Nucleus speckle</location>
    </subcellularLocation>
</comment>
<evidence type="ECO:0000256" key="1">
    <source>
        <dbReference type="ARBA" id="ARBA00004324"/>
    </source>
</evidence>
<dbReference type="CTD" id="20206898"/>
<dbReference type="EnsemblMetazoa" id="HelroT178674">
    <property type="protein sequence ID" value="HelroP178674"/>
    <property type="gene ID" value="HelroG178674"/>
</dbReference>
<feature type="compositionally biased region" description="Polar residues" evidence="12">
    <location>
        <begin position="92"/>
        <end position="102"/>
    </location>
</feature>
<evidence type="ECO:0000256" key="3">
    <source>
        <dbReference type="ARBA" id="ARBA00019052"/>
    </source>
</evidence>
<evidence type="ECO:0000256" key="10">
    <source>
        <dbReference type="ARBA" id="ARBA00032498"/>
    </source>
</evidence>
<comment type="similarity">
    <text evidence="2">Belongs to the SRY family.</text>
</comment>
<dbReference type="InterPro" id="IPR036910">
    <property type="entry name" value="HMG_box_dom_sf"/>
</dbReference>
<evidence type="ECO:0000313" key="16">
    <source>
        <dbReference type="Proteomes" id="UP000015101"/>
    </source>
</evidence>
<dbReference type="EMBL" id="KB097487">
    <property type="protein sequence ID" value="ESN96875.1"/>
    <property type="molecule type" value="Genomic_DNA"/>
</dbReference>
<dbReference type="GO" id="GO:0001228">
    <property type="term" value="F:DNA-binding transcription activator activity, RNA polymerase II-specific"/>
    <property type="evidence" value="ECO:0000318"/>
    <property type="project" value="GO_Central"/>
</dbReference>
<evidence type="ECO:0000313" key="14">
    <source>
        <dbReference type="EMBL" id="ESN96875.1"/>
    </source>
</evidence>
<feature type="compositionally biased region" description="Polar residues" evidence="12">
    <location>
        <begin position="1"/>
        <end position="14"/>
    </location>
</feature>
<accession>T1FDJ9</accession>
<dbReference type="HOGENOM" id="CLU_1580240_0_0_1"/>
<dbReference type="AlphaFoldDB" id="T1FDJ9"/>
<dbReference type="GO" id="GO:0005516">
    <property type="term" value="F:calmodulin binding"/>
    <property type="evidence" value="ECO:0007669"/>
    <property type="project" value="UniProtKB-KW"/>
</dbReference>
<feature type="region of interest" description="Disordered" evidence="12">
    <location>
        <begin position="1"/>
        <end position="20"/>
    </location>
</feature>